<keyword evidence="3" id="KW-1185">Reference proteome</keyword>
<reference evidence="2" key="1">
    <citation type="journal article" date="2022" name="bioRxiv">
        <title>Genomics of Preaxostyla Flagellates Illuminates Evolutionary Transitions and the Path Towards Mitochondrial Loss.</title>
        <authorList>
            <person name="Novak L.V.F."/>
            <person name="Treitli S.C."/>
            <person name="Pyrih J."/>
            <person name="Halakuc P."/>
            <person name="Pipaliya S.V."/>
            <person name="Vacek V."/>
            <person name="Brzon O."/>
            <person name="Soukal P."/>
            <person name="Eme L."/>
            <person name="Dacks J.B."/>
            <person name="Karnkowska A."/>
            <person name="Elias M."/>
            <person name="Hampl V."/>
        </authorList>
    </citation>
    <scope>NUCLEOTIDE SEQUENCE</scope>
    <source>
        <strain evidence="2">RCP-MX</strain>
    </source>
</reference>
<feature type="region of interest" description="Disordered" evidence="1">
    <location>
        <begin position="238"/>
        <end position="257"/>
    </location>
</feature>
<name>A0ABQ8UGQ3_9EUKA</name>
<evidence type="ECO:0000256" key="1">
    <source>
        <dbReference type="SAM" id="MobiDB-lite"/>
    </source>
</evidence>
<dbReference type="EMBL" id="JAPMOS010000029">
    <property type="protein sequence ID" value="KAJ4458429.1"/>
    <property type="molecule type" value="Genomic_DNA"/>
</dbReference>
<organism evidence="2 3">
    <name type="scientific">Paratrimastix pyriformis</name>
    <dbReference type="NCBI Taxonomy" id="342808"/>
    <lineage>
        <taxon>Eukaryota</taxon>
        <taxon>Metamonada</taxon>
        <taxon>Preaxostyla</taxon>
        <taxon>Paratrimastigidae</taxon>
        <taxon>Paratrimastix</taxon>
    </lineage>
</organism>
<evidence type="ECO:0000313" key="2">
    <source>
        <dbReference type="EMBL" id="KAJ4458429.1"/>
    </source>
</evidence>
<evidence type="ECO:0000313" key="3">
    <source>
        <dbReference type="Proteomes" id="UP001141327"/>
    </source>
</evidence>
<protein>
    <submittedName>
        <fullName evidence="2">Uncharacterized protein</fullName>
    </submittedName>
</protein>
<accession>A0ABQ8UGQ3</accession>
<feature type="region of interest" description="Disordered" evidence="1">
    <location>
        <begin position="264"/>
        <end position="285"/>
    </location>
</feature>
<dbReference type="Proteomes" id="UP001141327">
    <property type="component" value="Unassembled WGS sequence"/>
</dbReference>
<gene>
    <name evidence="2" type="ORF">PAPYR_5817</name>
</gene>
<proteinExistence type="predicted"/>
<sequence>MGMTHAHYDTLADLTAHISIVSLAHHGPCLLSDNSESCHPSVKPSLDTGGFDSVTCGHLPDGSCQLNMSLAIQLLGGSTITVDVKPVDGQMVYNGGWWWQIDIAGIENETTVISNVTYRNQLLPPTDTAVFHGPLGTASTVSMTFTRQQGPPILVPEKGDSAEQASFYDRPQSNALIFDLKTSLSNYMDLTQDTMKKELFDVIQALMGSLSGALGGLGLAKSLLQKGLAILARASCKRKGGRRSSDTSPGGPGKVLIPITELSASPAGGSPYHRNPLAQPKPTVV</sequence>
<comment type="caution">
    <text evidence="2">The sequence shown here is derived from an EMBL/GenBank/DDBJ whole genome shotgun (WGS) entry which is preliminary data.</text>
</comment>